<dbReference type="AlphaFoldDB" id="A0A2P5HLA6"/>
<gene>
    <name evidence="1" type="ORF">DHEL01_v210558</name>
</gene>
<comment type="caution">
    <text evidence="1">The sequence shown here is derived from an EMBL/GenBank/DDBJ whole genome shotgun (WGS) entry which is preliminary data.</text>
</comment>
<name>A0A2P5HLA6_DIAHE</name>
<dbReference type="OrthoDB" id="10509366at2759"/>
<dbReference type="EMBL" id="MAVT02001396">
    <property type="protein sequence ID" value="POS71048.1"/>
    <property type="molecule type" value="Genomic_DNA"/>
</dbReference>
<proteinExistence type="predicted"/>
<accession>A0A2P5HLA6</accession>
<evidence type="ECO:0000313" key="2">
    <source>
        <dbReference type="Proteomes" id="UP000094444"/>
    </source>
</evidence>
<reference evidence="1" key="1">
    <citation type="submission" date="2017-09" db="EMBL/GenBank/DDBJ databases">
        <title>Polyketide synthases of a Diaporthe helianthi virulent isolate.</title>
        <authorList>
            <person name="Baroncelli R."/>
        </authorList>
    </citation>
    <scope>NUCLEOTIDE SEQUENCE [LARGE SCALE GENOMIC DNA]</scope>
    <source>
        <strain evidence="1">7/96</strain>
    </source>
</reference>
<dbReference type="Proteomes" id="UP000094444">
    <property type="component" value="Unassembled WGS sequence"/>
</dbReference>
<organism evidence="1 2">
    <name type="scientific">Diaporthe helianthi</name>
    <dbReference type="NCBI Taxonomy" id="158607"/>
    <lineage>
        <taxon>Eukaryota</taxon>
        <taxon>Fungi</taxon>
        <taxon>Dikarya</taxon>
        <taxon>Ascomycota</taxon>
        <taxon>Pezizomycotina</taxon>
        <taxon>Sordariomycetes</taxon>
        <taxon>Sordariomycetidae</taxon>
        <taxon>Diaporthales</taxon>
        <taxon>Diaporthaceae</taxon>
        <taxon>Diaporthe</taxon>
    </lineage>
</organism>
<dbReference type="InParanoid" id="A0A2P5HLA6"/>
<sequence length="67" mass="7332">MLPPPHGRRCPTEETAEAFLEHFSVTAGYKIVRKRSAGKVKDGKIIACECHQLTSAASHVVGENQEN</sequence>
<keyword evidence="2" id="KW-1185">Reference proteome</keyword>
<evidence type="ECO:0000313" key="1">
    <source>
        <dbReference type="EMBL" id="POS71048.1"/>
    </source>
</evidence>
<protein>
    <submittedName>
        <fullName evidence="1">Uncharacterized protein</fullName>
    </submittedName>
</protein>